<organism evidence="2 3">
    <name type="scientific">Centaurea solstitialis</name>
    <name type="common">yellow star-thistle</name>
    <dbReference type="NCBI Taxonomy" id="347529"/>
    <lineage>
        <taxon>Eukaryota</taxon>
        <taxon>Viridiplantae</taxon>
        <taxon>Streptophyta</taxon>
        <taxon>Embryophyta</taxon>
        <taxon>Tracheophyta</taxon>
        <taxon>Spermatophyta</taxon>
        <taxon>Magnoliopsida</taxon>
        <taxon>eudicotyledons</taxon>
        <taxon>Gunneridae</taxon>
        <taxon>Pentapetalae</taxon>
        <taxon>asterids</taxon>
        <taxon>campanulids</taxon>
        <taxon>Asterales</taxon>
        <taxon>Asteraceae</taxon>
        <taxon>Carduoideae</taxon>
        <taxon>Cardueae</taxon>
        <taxon>Centaureinae</taxon>
        <taxon>Centaurea</taxon>
    </lineage>
</organism>
<keyword evidence="3" id="KW-1185">Reference proteome</keyword>
<feature type="transmembrane region" description="Helical" evidence="1">
    <location>
        <begin position="59"/>
        <end position="78"/>
    </location>
</feature>
<keyword evidence="1" id="KW-0812">Transmembrane</keyword>
<sequence>MSNVTETSINIDDVPVPTNTITTFNPSPSVNGFIFGPLQRLMAYLLHPGGAFGEEEGPLMMPGSAINFLIGGLFAFVAIKAQGNTGFPFQTNPRTMKVSVSSLIMFAVAEHALSVRRPPPAPISISTVVARFGRMVSLVTLLASLTDFLMTMDVVFDDI</sequence>
<comment type="caution">
    <text evidence="2">The sequence shown here is derived from an EMBL/GenBank/DDBJ whole genome shotgun (WGS) entry which is preliminary data.</text>
</comment>
<protein>
    <submittedName>
        <fullName evidence="2">Uncharacterized protein</fullName>
    </submittedName>
</protein>
<proteinExistence type="predicted"/>
<dbReference type="EMBL" id="JARYMX010000008">
    <property type="protein sequence ID" value="KAJ9537093.1"/>
    <property type="molecule type" value="Genomic_DNA"/>
</dbReference>
<gene>
    <name evidence="2" type="ORF">OSB04_029826</name>
</gene>
<dbReference type="Proteomes" id="UP001172457">
    <property type="component" value="Chromosome 8"/>
</dbReference>
<evidence type="ECO:0000313" key="3">
    <source>
        <dbReference type="Proteomes" id="UP001172457"/>
    </source>
</evidence>
<evidence type="ECO:0000313" key="2">
    <source>
        <dbReference type="EMBL" id="KAJ9537093.1"/>
    </source>
</evidence>
<evidence type="ECO:0000256" key="1">
    <source>
        <dbReference type="SAM" id="Phobius"/>
    </source>
</evidence>
<keyword evidence="1" id="KW-0472">Membrane</keyword>
<dbReference type="AlphaFoldDB" id="A0AA38SDZ3"/>
<name>A0AA38SDZ3_9ASTR</name>
<keyword evidence="1" id="KW-1133">Transmembrane helix</keyword>
<reference evidence="2" key="1">
    <citation type="submission" date="2023-03" db="EMBL/GenBank/DDBJ databases">
        <title>Chromosome-scale reference genome and RAD-based genetic map of yellow starthistle (Centaurea solstitialis) reveal putative structural variation and QTLs associated with invader traits.</title>
        <authorList>
            <person name="Reatini B."/>
            <person name="Cang F.A."/>
            <person name="Jiang Q."/>
            <person name="Mckibben M.T.W."/>
            <person name="Barker M.S."/>
            <person name="Rieseberg L.H."/>
            <person name="Dlugosch K.M."/>
        </authorList>
    </citation>
    <scope>NUCLEOTIDE SEQUENCE</scope>
    <source>
        <strain evidence="2">CAN-66</strain>
        <tissue evidence="2">Leaf</tissue>
    </source>
</reference>
<accession>A0AA38SDZ3</accession>